<proteinExistence type="predicted"/>
<dbReference type="OrthoDB" id="2922289at2759"/>
<dbReference type="PANTHER" id="PTHR40788">
    <property type="entry name" value="CLR5 DOMAIN-CONTAINING PROTEIN-RELATED"/>
    <property type="match status" value="1"/>
</dbReference>
<dbReference type="EMBL" id="KZ613512">
    <property type="protein sequence ID" value="PMD15584.1"/>
    <property type="molecule type" value="Genomic_DNA"/>
</dbReference>
<evidence type="ECO:0000313" key="1">
    <source>
        <dbReference type="EMBL" id="PMD15584.1"/>
    </source>
</evidence>
<organism evidence="1 2">
    <name type="scientific">Hyaloscypha hepaticicola</name>
    <dbReference type="NCBI Taxonomy" id="2082293"/>
    <lineage>
        <taxon>Eukaryota</taxon>
        <taxon>Fungi</taxon>
        <taxon>Dikarya</taxon>
        <taxon>Ascomycota</taxon>
        <taxon>Pezizomycotina</taxon>
        <taxon>Leotiomycetes</taxon>
        <taxon>Helotiales</taxon>
        <taxon>Hyaloscyphaceae</taxon>
        <taxon>Hyaloscypha</taxon>
    </lineage>
</organism>
<name>A0A2J6PNI2_9HELO</name>
<protein>
    <submittedName>
        <fullName evidence="1">Uncharacterized protein</fullName>
    </submittedName>
</protein>
<sequence length="837" mass="97256">MRRMQAAISFLQGPVRKQRDIYHGSFGQRSTKDRIKGQTRHFRQRPILKKTSDERKAVMLEVHPQMYPHQCCNAYFSHEFVPKAKAIAEGAYSVCDVTQGRDRRPYRNVCLLPYINQEALKDDPMRFLSLLYHRTPYTPEEWAPYDKFLLDENWELGSFDTTYNANCIVMFGEKNGALTPWKRDPAHHWKIIGFPRGILILDALQRLMSFLRGVIDTLLTGLVRNNAAAHSNSFAELLENGLRRFNDKSASNQFESFYLNQLFSVPQIFNVQALISIAQSQIELCADHLWLLQTEPAYTRRYTALVMAGDMAENLTKHNQKVISAMWKMRDAVRFWTWEWILEEVQKLAQHGDISCNSMMLSSRSQQALSAVEELLVDQLKFRAREIAFVLPFRPGFRDSWKNGWVQIKQTASSLSNRAHPETILPLLFLKDRLDFCLTGMVRDPLAEENPDRAPRHDYSILFAILDDYLRDCEKKGEKKEISRLDEVLYALYPDMSVIHQILALIRLDRPYAGRRDFDAVKRSESERAWTYINKHFLEQSLWRYIRPGSDGKWEEVHTIVNREKGSEKIKAEQHLAELLKKFLYLPPLKGPQVSQIWLDDDKAQRAALSRFWEGMRQRHRSTLLRLGFEEADIILDLKAISADTSPEHIEAIRAQRDEITDEIAKKNAEKALKRQKGKCAVKEIQTHWDLEHQPTLNVKIDKLKIKPRGIAEPKETVEDPTEPAEERVTVAVTKKTLSVFKAMFPGRNLEHRKDVDWDEFVNAMGQGEVGFVARHQSGGAGFSFEPNESSRWFGKGKIVFHKPQPETYYDPVQMIINGWRMNKWFGWTATTFELKK</sequence>
<reference evidence="1 2" key="1">
    <citation type="submission" date="2016-05" db="EMBL/GenBank/DDBJ databases">
        <title>A degradative enzymes factory behind the ericoid mycorrhizal symbiosis.</title>
        <authorList>
            <consortium name="DOE Joint Genome Institute"/>
            <person name="Martino E."/>
            <person name="Morin E."/>
            <person name="Grelet G."/>
            <person name="Kuo A."/>
            <person name="Kohler A."/>
            <person name="Daghino S."/>
            <person name="Barry K."/>
            <person name="Choi C."/>
            <person name="Cichocki N."/>
            <person name="Clum A."/>
            <person name="Copeland A."/>
            <person name="Hainaut M."/>
            <person name="Haridas S."/>
            <person name="Labutti K."/>
            <person name="Lindquist E."/>
            <person name="Lipzen A."/>
            <person name="Khouja H.-R."/>
            <person name="Murat C."/>
            <person name="Ohm R."/>
            <person name="Olson A."/>
            <person name="Spatafora J."/>
            <person name="Veneault-Fourrey C."/>
            <person name="Henrissat B."/>
            <person name="Grigoriev I."/>
            <person name="Martin F."/>
            <person name="Perotto S."/>
        </authorList>
    </citation>
    <scope>NUCLEOTIDE SEQUENCE [LARGE SCALE GENOMIC DNA]</scope>
    <source>
        <strain evidence="1 2">UAMH 7357</strain>
    </source>
</reference>
<dbReference type="Proteomes" id="UP000235672">
    <property type="component" value="Unassembled WGS sequence"/>
</dbReference>
<dbReference type="AlphaFoldDB" id="A0A2J6PNI2"/>
<accession>A0A2J6PNI2</accession>
<evidence type="ECO:0000313" key="2">
    <source>
        <dbReference type="Proteomes" id="UP000235672"/>
    </source>
</evidence>
<keyword evidence="2" id="KW-1185">Reference proteome</keyword>
<gene>
    <name evidence="1" type="ORF">NA56DRAFT_753849</name>
</gene>
<dbReference type="STRING" id="1745343.A0A2J6PNI2"/>
<dbReference type="PANTHER" id="PTHR40788:SF1">
    <property type="entry name" value="IPA PROTEIN"/>
    <property type="match status" value="1"/>
</dbReference>